<sequence>MQANRSYCIVPDNFYPVRSFQKYVSEGVVCKYSRGDTIVLPGESIEKVIYVHSGKVSLYFLEEKKEKLMYYARRHCVINRLFAFEMAALSHIVAEEDSEVCFFSERQLFEIFKQDEEAHREFLKNFTSKCGFFMNVSKEMDIYSPTSRVLRFIDELCTTQGKLVNYGYEIDLKLTQKTISEITGVHPVTVCKILGWLKEEGVLRKTSKKILIYDLPKLKKLINHSINC</sequence>
<evidence type="ECO:0000259" key="4">
    <source>
        <dbReference type="PROSITE" id="PS51063"/>
    </source>
</evidence>
<dbReference type="CDD" id="cd00038">
    <property type="entry name" value="CAP_ED"/>
    <property type="match status" value="1"/>
</dbReference>
<protein>
    <submittedName>
        <fullName evidence="5">Reductive dehalogenase transcriptional regulator, CprK-like</fullName>
    </submittedName>
</protein>
<dbReference type="InterPro" id="IPR018490">
    <property type="entry name" value="cNMP-bd_dom_sf"/>
</dbReference>
<dbReference type="Pfam" id="PF13545">
    <property type="entry name" value="HTH_Crp_2"/>
    <property type="match status" value="1"/>
</dbReference>
<dbReference type="PATRIC" id="fig|49338.4.peg.1786"/>
<evidence type="ECO:0000256" key="1">
    <source>
        <dbReference type="ARBA" id="ARBA00023015"/>
    </source>
</evidence>
<keyword evidence="3" id="KW-0804">Transcription</keyword>
<dbReference type="PROSITE" id="PS51063">
    <property type="entry name" value="HTH_CRP_2"/>
    <property type="match status" value="1"/>
</dbReference>
<dbReference type="InterPro" id="IPR014710">
    <property type="entry name" value="RmlC-like_jellyroll"/>
</dbReference>
<keyword evidence="1" id="KW-0805">Transcription regulation</keyword>
<dbReference type="SUPFAM" id="SSF46785">
    <property type="entry name" value="Winged helix' DNA-binding domain"/>
    <property type="match status" value="1"/>
</dbReference>
<dbReference type="Pfam" id="PF00027">
    <property type="entry name" value="cNMP_binding"/>
    <property type="match status" value="1"/>
</dbReference>
<feature type="domain" description="HTH crp-type" evidence="4">
    <location>
        <begin position="143"/>
        <end position="216"/>
    </location>
</feature>
<dbReference type="AlphaFoldDB" id="A0A098AZL3"/>
<dbReference type="SMART" id="SM00419">
    <property type="entry name" value="HTH_CRP"/>
    <property type="match status" value="1"/>
</dbReference>
<dbReference type="EMBL" id="LK996017">
    <property type="protein sequence ID" value="CDX01550.1"/>
    <property type="molecule type" value="Genomic_DNA"/>
</dbReference>
<evidence type="ECO:0000256" key="3">
    <source>
        <dbReference type="ARBA" id="ARBA00023163"/>
    </source>
</evidence>
<dbReference type="Gene3D" id="1.10.10.10">
    <property type="entry name" value="Winged helix-like DNA-binding domain superfamily/Winged helix DNA-binding domain"/>
    <property type="match status" value="1"/>
</dbReference>
<keyword evidence="2" id="KW-0238">DNA-binding</keyword>
<evidence type="ECO:0000256" key="2">
    <source>
        <dbReference type="ARBA" id="ARBA00023125"/>
    </source>
</evidence>
<accession>A0A098AZL3</accession>
<name>A0A098AZL3_DESHA</name>
<dbReference type="GO" id="GO:0003677">
    <property type="term" value="F:DNA binding"/>
    <property type="evidence" value="ECO:0007669"/>
    <property type="project" value="UniProtKB-KW"/>
</dbReference>
<dbReference type="GO" id="GO:0006355">
    <property type="term" value="P:regulation of DNA-templated transcription"/>
    <property type="evidence" value="ECO:0007669"/>
    <property type="project" value="InterPro"/>
</dbReference>
<dbReference type="SUPFAM" id="SSF51206">
    <property type="entry name" value="cAMP-binding domain-like"/>
    <property type="match status" value="1"/>
</dbReference>
<reference evidence="5" key="1">
    <citation type="submission" date="2014-07" db="EMBL/GenBank/DDBJ databases">
        <authorList>
            <person name="Hornung V.Bastian."/>
        </authorList>
    </citation>
    <scope>NUCLEOTIDE SEQUENCE</scope>
    <source>
        <strain evidence="5">PCE-S</strain>
    </source>
</reference>
<organism evidence="5">
    <name type="scientific">Desulfitobacterium hafniense</name>
    <name type="common">Desulfitobacterium frappieri</name>
    <dbReference type="NCBI Taxonomy" id="49338"/>
    <lineage>
        <taxon>Bacteria</taxon>
        <taxon>Bacillati</taxon>
        <taxon>Bacillota</taxon>
        <taxon>Clostridia</taxon>
        <taxon>Eubacteriales</taxon>
        <taxon>Desulfitobacteriaceae</taxon>
        <taxon>Desulfitobacterium</taxon>
    </lineage>
</organism>
<proteinExistence type="predicted"/>
<evidence type="ECO:0000313" key="5">
    <source>
        <dbReference type="EMBL" id="CDX01550.1"/>
    </source>
</evidence>
<dbReference type="Gene3D" id="2.60.120.10">
    <property type="entry name" value="Jelly Rolls"/>
    <property type="match status" value="1"/>
</dbReference>
<dbReference type="InterPro" id="IPR012318">
    <property type="entry name" value="HTH_CRP"/>
</dbReference>
<dbReference type="InterPro" id="IPR036388">
    <property type="entry name" value="WH-like_DNA-bd_sf"/>
</dbReference>
<dbReference type="InterPro" id="IPR036390">
    <property type="entry name" value="WH_DNA-bd_sf"/>
</dbReference>
<dbReference type="InterPro" id="IPR000595">
    <property type="entry name" value="cNMP-bd_dom"/>
</dbReference>
<gene>
    <name evidence="5" type="ORF">DPCES_1663</name>
</gene>